<dbReference type="EMBL" id="JAXHDO010000003">
    <property type="protein sequence ID" value="MDY4337516.1"/>
    <property type="molecule type" value="Genomic_DNA"/>
</dbReference>
<keyword evidence="4" id="KW-0732">Signal</keyword>
<organism evidence="6 7">
    <name type="scientific">Streptococcus wuxiensis</name>
    <dbReference type="NCBI Taxonomy" id="3095078"/>
    <lineage>
        <taxon>Bacteria</taxon>
        <taxon>Bacillati</taxon>
        <taxon>Bacillota</taxon>
        <taxon>Bacilli</taxon>
        <taxon>Lactobacillales</taxon>
        <taxon>Streptococcaceae</taxon>
        <taxon>Streptococcus</taxon>
    </lineage>
</organism>
<evidence type="ECO:0000256" key="4">
    <source>
        <dbReference type="ARBA" id="ARBA00022729"/>
    </source>
</evidence>
<dbReference type="CDD" id="cd13585">
    <property type="entry name" value="PBP2_TMBP_like"/>
    <property type="match status" value="1"/>
</dbReference>
<keyword evidence="5" id="KW-0472">Membrane</keyword>
<evidence type="ECO:0000313" key="6">
    <source>
        <dbReference type="EMBL" id="MDY4337516.1"/>
    </source>
</evidence>
<name>A0ABU5FWP6_9STRE</name>
<evidence type="ECO:0000256" key="2">
    <source>
        <dbReference type="ARBA" id="ARBA00008520"/>
    </source>
</evidence>
<accession>A0ABU5FWP6</accession>
<dbReference type="Proteomes" id="UP001272345">
    <property type="component" value="Unassembled WGS sequence"/>
</dbReference>
<comment type="subcellular location">
    <subcellularLocation>
        <location evidence="1">Cell envelope</location>
    </subcellularLocation>
</comment>
<evidence type="ECO:0000313" key="7">
    <source>
        <dbReference type="Proteomes" id="UP001272345"/>
    </source>
</evidence>
<proteinExistence type="inferred from homology"/>
<gene>
    <name evidence="6" type="ORF">SPC83_05140</name>
</gene>
<dbReference type="PANTHER" id="PTHR43649">
    <property type="entry name" value="ARABINOSE-BINDING PROTEIN-RELATED"/>
    <property type="match status" value="1"/>
</dbReference>
<dbReference type="Gene3D" id="3.40.190.10">
    <property type="entry name" value="Periplasmic binding protein-like II"/>
    <property type="match status" value="1"/>
</dbReference>
<evidence type="ECO:0000256" key="5">
    <source>
        <dbReference type="SAM" id="Phobius"/>
    </source>
</evidence>
<evidence type="ECO:0000256" key="3">
    <source>
        <dbReference type="ARBA" id="ARBA00022448"/>
    </source>
</evidence>
<dbReference type="SUPFAM" id="SSF53850">
    <property type="entry name" value="Periplasmic binding protein-like II"/>
    <property type="match status" value="1"/>
</dbReference>
<evidence type="ECO:0000256" key="1">
    <source>
        <dbReference type="ARBA" id="ARBA00004196"/>
    </source>
</evidence>
<dbReference type="RefSeq" id="WP_016466773.1">
    <property type="nucleotide sequence ID" value="NZ_JAXHDO010000003.1"/>
</dbReference>
<comment type="caution">
    <text evidence="6">The sequence shown here is derived from an EMBL/GenBank/DDBJ whole genome shotgun (WGS) entry which is preliminary data.</text>
</comment>
<dbReference type="Pfam" id="PF01547">
    <property type="entry name" value="SBP_bac_1"/>
    <property type="match status" value="1"/>
</dbReference>
<feature type="transmembrane region" description="Helical" evidence="5">
    <location>
        <begin position="7"/>
        <end position="27"/>
    </location>
</feature>
<keyword evidence="7" id="KW-1185">Reference proteome</keyword>
<dbReference type="InterPro" id="IPR050490">
    <property type="entry name" value="Bact_solute-bd_prot1"/>
</dbReference>
<reference evidence="6 7" key="1">
    <citation type="submission" date="2023-11" db="EMBL/GenBank/DDBJ databases">
        <title>Streptococcus wuxiensis sp. nov., Streptococcus jiangnanensis sp. nov., Streptococcus fermentans sp. nov., three novel members of the genus Streptococcus isolated from breast milk.</title>
        <authorList>
            <person name="Zhou Y."/>
            <person name="Yang B."/>
        </authorList>
    </citation>
    <scope>NUCLEOTIDE SEQUENCE [LARGE SCALE GENOMIC DNA]</scope>
    <source>
        <strain evidence="6 7">21WXBC0057M1</strain>
    </source>
</reference>
<dbReference type="InterPro" id="IPR006059">
    <property type="entry name" value="SBP"/>
</dbReference>
<keyword evidence="5" id="KW-0812">Transmembrane</keyword>
<comment type="similarity">
    <text evidence="2">Belongs to the bacterial solute-binding protein 1 family.</text>
</comment>
<keyword evidence="3" id="KW-0813">Transport</keyword>
<sequence length="432" mass="48942">MKLKRKHLYFGIGLLIMLCVSAGVYGWKQQPTVLHIGVYAGSSWDVPTSQRSHALDRAIEKFEKSHPNVRVEYENGIPQSEYSNWLSEKIVSGKTPDVFMVSEQDISLLAARGVLENLNGYMSQKDQATFYTAAFESCVYQEQPYALPYESNPILMCVNKDLLDKEGIEVPKEGWSLEEFYEICKELTKDTNGDGQLDQFGSTEYTWKEALAANGGSLFQGGMLKLTAPEVKESLTFLQKLEELNKNYKVSFKDFDQGKVAFYPMTLAQYRTYKPYPYHVSKYSNFTWTCIPMPAKSKTTKATLVTTTSFAMSARTPHSKLAWELMQVLTEDPEIQQTLFAESQGISVMPDVVKSRSSKDLLQVDDFGVDSLTNQTLNRIMEQAVESSPKNVSKEVLEKLDYLIGNALRNQDVENRLPQIQREIESSLQVGF</sequence>
<dbReference type="PANTHER" id="PTHR43649:SF31">
    <property type="entry name" value="SN-GLYCEROL-3-PHOSPHATE-BINDING PERIPLASMIC PROTEIN UGPB"/>
    <property type="match status" value="1"/>
</dbReference>
<keyword evidence="5" id="KW-1133">Transmembrane helix</keyword>
<protein>
    <submittedName>
        <fullName evidence="6">Sugar ABC transporter substrate-binding protein</fullName>
    </submittedName>
</protein>